<organism evidence="2 3">
    <name type="scientific">Nonomuraea fuscirosea</name>
    <dbReference type="NCBI Taxonomy" id="1291556"/>
    <lineage>
        <taxon>Bacteria</taxon>
        <taxon>Bacillati</taxon>
        <taxon>Actinomycetota</taxon>
        <taxon>Actinomycetes</taxon>
        <taxon>Streptosporangiales</taxon>
        <taxon>Streptosporangiaceae</taxon>
        <taxon>Nonomuraea</taxon>
    </lineage>
</organism>
<dbReference type="AlphaFoldDB" id="A0A2T0LNN8"/>
<feature type="region of interest" description="Disordered" evidence="1">
    <location>
        <begin position="1"/>
        <end position="20"/>
    </location>
</feature>
<sequence length="235" mass="23890">MPVRMPQARSTRQQGRAFKQEGHPAVDAAFPLLHHPAELPSGGSEAVEDGENAFGGGAVAGPVAGAGALPEVRPGCAAADGRGSHGVPSSSRTIQPPASWAGRPVSLPSMRRSFAALLAPAAAACLLATAVPAQAATGQLVFYVDGAGRLGEPQPRPPAHVPRPTRSTEASRQVTGSRHAAGARYLCDDPFPQAAVPAPDGPSGKPNSGGPSLGRVCTLTSVQTTSRIRAHDFDI</sequence>
<name>A0A2T0LNN8_9ACTN</name>
<dbReference type="Proteomes" id="UP000238312">
    <property type="component" value="Unassembled WGS sequence"/>
</dbReference>
<evidence type="ECO:0000256" key="1">
    <source>
        <dbReference type="SAM" id="MobiDB-lite"/>
    </source>
</evidence>
<comment type="caution">
    <text evidence="2">The sequence shown here is derived from an EMBL/GenBank/DDBJ whole genome shotgun (WGS) entry which is preliminary data.</text>
</comment>
<proteinExistence type="predicted"/>
<reference evidence="2 3" key="1">
    <citation type="submission" date="2018-03" db="EMBL/GenBank/DDBJ databases">
        <title>Genomic Encyclopedia of Type Strains, Phase III (KMG-III): the genomes of soil and plant-associated and newly described type strains.</title>
        <authorList>
            <person name="Whitman W."/>
        </authorList>
    </citation>
    <scope>NUCLEOTIDE SEQUENCE [LARGE SCALE GENOMIC DNA]</scope>
    <source>
        <strain evidence="2 3">CGMCC 4.7104</strain>
    </source>
</reference>
<feature type="region of interest" description="Disordered" evidence="1">
    <location>
        <begin position="149"/>
        <end position="179"/>
    </location>
</feature>
<feature type="compositionally biased region" description="Polar residues" evidence="1">
    <location>
        <begin position="167"/>
        <end position="176"/>
    </location>
</feature>
<protein>
    <submittedName>
        <fullName evidence="2">Uncharacterized protein</fullName>
    </submittedName>
</protein>
<evidence type="ECO:0000313" key="3">
    <source>
        <dbReference type="Proteomes" id="UP000238312"/>
    </source>
</evidence>
<feature type="compositionally biased region" description="Polar residues" evidence="1">
    <location>
        <begin position="87"/>
        <end position="96"/>
    </location>
</feature>
<feature type="region of interest" description="Disordered" evidence="1">
    <location>
        <begin position="78"/>
        <end position="100"/>
    </location>
</feature>
<dbReference type="EMBL" id="PVNG01000050">
    <property type="protein sequence ID" value="PRX44806.1"/>
    <property type="molecule type" value="Genomic_DNA"/>
</dbReference>
<gene>
    <name evidence="2" type="ORF">B0I32_15019</name>
</gene>
<keyword evidence="3" id="KW-1185">Reference proteome</keyword>
<evidence type="ECO:0000313" key="2">
    <source>
        <dbReference type="EMBL" id="PRX44806.1"/>
    </source>
</evidence>
<feature type="region of interest" description="Disordered" evidence="1">
    <location>
        <begin position="191"/>
        <end position="216"/>
    </location>
</feature>
<accession>A0A2T0LNN8</accession>
<feature type="compositionally biased region" description="Low complexity" evidence="1">
    <location>
        <begin position="201"/>
        <end position="214"/>
    </location>
</feature>